<protein>
    <submittedName>
        <fullName evidence="9">Uncharacterized protein</fullName>
    </submittedName>
</protein>
<dbReference type="PANTHER" id="PTHR33507:SF3">
    <property type="entry name" value="INNER MEMBRANE PROTEIN YBBJ"/>
    <property type="match status" value="1"/>
</dbReference>
<sequence>MNISGRFLRVLIVVFVLSAVFSSVVYTATYSSRGKAVVIELTSTIDGGAVELVRRGVNEALRDGALVILYIDTYGGYLSAADSIVKLVKDSGLEVYSYVPPGGKAVSAGSLIALSSVKIFMSPASVIGAAEPSPSDEKTLNYVRGRFRSLAEEIFKGNETLIKVAESFVTENRVLTYDEAVKLGFAEPVANFEELRVRLGVAEVTYVRQSLWESFISLFSSPVVSSLALTVGVLLIFVELLQAGFQGYAIAGVLLIILSLYAMSIIPVNLLFLLVMLSGMVLLLVEIFTPGFGAFGITGIILMGVSAYELIRSEPFGIPSSTPLVIALGLSMLAGLMLYVGYEAGKVRRIKQKPLRDRLVGSEGIAKTKITPTESGVVHVLGEDWTAFSVGPTIEPNEKVKVVDVKGLILYVDKAISPSM</sequence>
<feature type="transmembrane region" description="Helical" evidence="5">
    <location>
        <begin position="215"/>
        <end position="238"/>
    </location>
</feature>
<gene>
    <name evidence="9" type="ORF">B7O98_07820</name>
</gene>
<accession>A0A2R7Y4S1</accession>
<proteinExistence type="predicted"/>
<dbReference type="Pfam" id="PF24961">
    <property type="entry name" value="NfeD_membrane"/>
    <property type="match status" value="1"/>
</dbReference>
<evidence type="ECO:0000256" key="1">
    <source>
        <dbReference type="ARBA" id="ARBA00004141"/>
    </source>
</evidence>
<evidence type="ECO:0000256" key="2">
    <source>
        <dbReference type="ARBA" id="ARBA00022692"/>
    </source>
</evidence>
<dbReference type="Gene3D" id="2.40.50.140">
    <property type="entry name" value="Nucleic acid-binding proteins"/>
    <property type="match status" value="1"/>
</dbReference>
<dbReference type="CDD" id="cd07021">
    <property type="entry name" value="Clp_protease_NfeD_like"/>
    <property type="match status" value="1"/>
</dbReference>
<evidence type="ECO:0000256" key="3">
    <source>
        <dbReference type="ARBA" id="ARBA00022989"/>
    </source>
</evidence>
<keyword evidence="3 5" id="KW-1133">Transmembrane helix</keyword>
<comment type="subcellular location">
    <subcellularLocation>
        <location evidence="1">Membrane</location>
        <topology evidence="1">Multi-pass membrane protein</topology>
    </subcellularLocation>
</comment>
<feature type="domain" description="NfeD-like C-terminal" evidence="6">
    <location>
        <begin position="356"/>
        <end position="414"/>
    </location>
</feature>
<name>A0A2R7Y4S1_9CREN</name>
<dbReference type="AlphaFoldDB" id="A0A2R7Y4S1"/>
<dbReference type="Pfam" id="PF01957">
    <property type="entry name" value="NfeD"/>
    <property type="match status" value="1"/>
</dbReference>
<dbReference type="InterPro" id="IPR052165">
    <property type="entry name" value="Membrane_assoc_protease"/>
</dbReference>
<keyword evidence="2 5" id="KW-0812">Transmembrane</keyword>
<dbReference type="InterPro" id="IPR012340">
    <property type="entry name" value="NA-bd_OB-fold"/>
</dbReference>
<evidence type="ECO:0000313" key="10">
    <source>
        <dbReference type="Proteomes" id="UP000244093"/>
    </source>
</evidence>
<dbReference type="Gene3D" id="3.90.226.10">
    <property type="entry name" value="2-enoyl-CoA Hydratase, Chain A, domain 1"/>
    <property type="match status" value="1"/>
</dbReference>
<evidence type="ECO:0000259" key="6">
    <source>
        <dbReference type="Pfam" id="PF01957"/>
    </source>
</evidence>
<dbReference type="EMBL" id="NBVN01000004">
    <property type="protein sequence ID" value="PUA32546.1"/>
    <property type="molecule type" value="Genomic_DNA"/>
</dbReference>
<organism evidence="9 10">
    <name type="scientific">Zestosphaera tikiterensis</name>
    <dbReference type="NCBI Taxonomy" id="1973259"/>
    <lineage>
        <taxon>Archaea</taxon>
        <taxon>Thermoproteota</taxon>
        <taxon>Thermoprotei</taxon>
        <taxon>Desulfurococcales</taxon>
        <taxon>Desulfurococcaceae</taxon>
        <taxon>Zestosphaera</taxon>
    </lineage>
</organism>
<dbReference type="GO" id="GO:0005886">
    <property type="term" value="C:plasma membrane"/>
    <property type="evidence" value="ECO:0007669"/>
    <property type="project" value="TreeGrafter"/>
</dbReference>
<evidence type="ECO:0000313" key="9">
    <source>
        <dbReference type="EMBL" id="PUA32546.1"/>
    </source>
</evidence>
<dbReference type="InterPro" id="IPR056739">
    <property type="entry name" value="NfeD_membrane"/>
</dbReference>
<feature type="transmembrane region" description="Helical" evidence="5">
    <location>
        <begin position="292"/>
        <end position="311"/>
    </location>
</feature>
<dbReference type="InterPro" id="IPR056738">
    <property type="entry name" value="NfeD1b_N"/>
</dbReference>
<dbReference type="SUPFAM" id="SSF52096">
    <property type="entry name" value="ClpP/crotonase"/>
    <property type="match status" value="1"/>
</dbReference>
<feature type="domain" description="NfeD1b N-terminal" evidence="8">
    <location>
        <begin position="38"/>
        <end position="133"/>
    </location>
</feature>
<reference evidence="9 10" key="1">
    <citation type="journal article" date="2018" name="Syst. Appl. Microbiol.">
        <title>A new symbiotic nanoarchaeote (Candidatus Nanoclepta minutus) and its host (Zestosphaera tikiterensis gen. nov., sp. nov.) from a New Zealand hot spring.</title>
        <authorList>
            <person name="St John E."/>
            <person name="Liu Y."/>
            <person name="Podar M."/>
            <person name="Stott M.B."/>
            <person name="Meneghin J."/>
            <person name="Chen Z."/>
            <person name="Lagutin K."/>
            <person name="Mitchell K."/>
            <person name="Reysenbach A.L."/>
        </authorList>
    </citation>
    <scope>NUCLEOTIDE SEQUENCE [LARGE SCALE GENOMIC DNA]</scope>
    <source>
        <strain evidence="9">NZ3</strain>
    </source>
</reference>
<comment type="caution">
    <text evidence="9">The sequence shown here is derived from an EMBL/GenBank/DDBJ whole genome shotgun (WGS) entry which is preliminary data.</text>
</comment>
<evidence type="ECO:0000259" key="8">
    <source>
        <dbReference type="Pfam" id="PF25145"/>
    </source>
</evidence>
<feature type="transmembrane region" description="Helical" evidence="5">
    <location>
        <begin position="323"/>
        <end position="342"/>
    </location>
</feature>
<keyword evidence="4 5" id="KW-0472">Membrane</keyword>
<feature type="domain" description="NfeD integral membrane" evidence="7">
    <location>
        <begin position="224"/>
        <end position="339"/>
    </location>
</feature>
<dbReference type="InterPro" id="IPR029045">
    <property type="entry name" value="ClpP/crotonase-like_dom_sf"/>
</dbReference>
<dbReference type="SUPFAM" id="SSF141322">
    <property type="entry name" value="NfeD domain-like"/>
    <property type="match status" value="1"/>
</dbReference>
<evidence type="ECO:0000256" key="5">
    <source>
        <dbReference type="SAM" id="Phobius"/>
    </source>
</evidence>
<evidence type="ECO:0000259" key="7">
    <source>
        <dbReference type="Pfam" id="PF24961"/>
    </source>
</evidence>
<dbReference type="PANTHER" id="PTHR33507">
    <property type="entry name" value="INNER MEMBRANE PROTEIN YBBJ"/>
    <property type="match status" value="1"/>
</dbReference>
<dbReference type="Proteomes" id="UP000244093">
    <property type="component" value="Unassembled WGS sequence"/>
</dbReference>
<evidence type="ECO:0000256" key="4">
    <source>
        <dbReference type="ARBA" id="ARBA00023136"/>
    </source>
</evidence>
<dbReference type="InterPro" id="IPR002810">
    <property type="entry name" value="NfeD-like_C"/>
</dbReference>
<dbReference type="Pfam" id="PF25145">
    <property type="entry name" value="NfeD1b_N"/>
    <property type="match status" value="1"/>
</dbReference>